<evidence type="ECO:0000259" key="7">
    <source>
        <dbReference type="Pfam" id="PF02687"/>
    </source>
</evidence>
<evidence type="ECO:0000256" key="5">
    <source>
        <dbReference type="ARBA" id="ARBA00023136"/>
    </source>
</evidence>
<name>A0A6M0CNA8_9FLAO</name>
<sequence length="794" mass="87788">MFKNHLKIAWRSFQYNKLFSTINILGLSLGLALTILLLLFINYERSHDLMYSKKDQLHRILLNVDDDGTKEIWCSSPSAVGPEMKDVIPGIKESTRLLQHDFGGTAAVNVNKQSYIESKLYWVDPSIVELFDVTITQGAKQNQLEKPKTVMISQSTANKYFGSSNPIGEVLTVDKEISLEITGVFEDFASNSSLQCDILGSFSSTWAANSLTWDNASFETYVLLDESSNAGEVETQMQLVLDKNIEKQDQWFSFSLQPLTDIHLYSSSYTDTYTNNIGNIAEVRSMLLLAILILVIACINYMNLTTAKTQKRNTDVGISKTLGATKKNLIIRFYTETALVTCIAIAIGLFMAMLLVPLFNQLTSNTLDINTALTVEFGLGLALVFFVTTLVSGSYPALFMAGFSPKNILSPTFNQNKNSIFVRKGLVVTQFVASSILIIGVLVIYMQLNYVKGKDLGFQPENVIAISTAGIGKAEKQNALQKELSRLSYVSSVSQAQGFPGVGVSGRSVFKSDSDEEGYNVRSNRTDASIINSLGLKLLAGKTLPENKNITDTIVDVVVNKKVVDYLGLTPEQAIGERINMMLGNNAYIVGVVDNFNFRSLREPIGGYAFHNRRTEYLSYLLVRYNSGSSNSLAGLERTYRKIAPDAVFDYSFVDNKVQQFYNKEAKTAQIGLIFCSLAIFIAALGLFGLAAFTIERRNKEIGIRKVLGASIPQIVTMISKDFVQLTLIALAIASPIAWFFMKRWLEGFAYKIDVPISVFVFTGLGAIVIALITVSFQSIKAAMTNPVNSLRTE</sequence>
<dbReference type="InterPro" id="IPR050250">
    <property type="entry name" value="Macrolide_Exporter_MacB"/>
</dbReference>
<dbReference type="PANTHER" id="PTHR30572:SF18">
    <property type="entry name" value="ABC-TYPE MACROLIDE FAMILY EXPORT SYSTEM PERMEASE COMPONENT 2"/>
    <property type="match status" value="1"/>
</dbReference>
<dbReference type="InterPro" id="IPR003838">
    <property type="entry name" value="ABC3_permease_C"/>
</dbReference>
<gene>
    <name evidence="9" type="ORF">GWK10_08955</name>
</gene>
<dbReference type="GO" id="GO:0005886">
    <property type="term" value="C:plasma membrane"/>
    <property type="evidence" value="ECO:0007669"/>
    <property type="project" value="UniProtKB-SubCell"/>
</dbReference>
<dbReference type="GO" id="GO:0022857">
    <property type="term" value="F:transmembrane transporter activity"/>
    <property type="evidence" value="ECO:0007669"/>
    <property type="project" value="TreeGrafter"/>
</dbReference>
<dbReference type="EMBL" id="JAABOQ010000003">
    <property type="protein sequence ID" value="NER17339.1"/>
    <property type="molecule type" value="Genomic_DNA"/>
</dbReference>
<evidence type="ECO:0000256" key="2">
    <source>
        <dbReference type="ARBA" id="ARBA00022475"/>
    </source>
</evidence>
<feature type="transmembrane region" description="Helical" evidence="6">
    <location>
        <begin position="379"/>
        <end position="404"/>
    </location>
</feature>
<accession>A0A6M0CNA8</accession>
<feature type="transmembrane region" description="Helical" evidence="6">
    <location>
        <begin position="286"/>
        <end position="304"/>
    </location>
</feature>
<comment type="subcellular location">
    <subcellularLocation>
        <location evidence="1">Cell membrane</location>
        <topology evidence="1">Multi-pass membrane protein</topology>
    </subcellularLocation>
</comment>
<protein>
    <submittedName>
        <fullName evidence="9">FtsX-like permease family protein</fullName>
    </submittedName>
</protein>
<feature type="transmembrane region" description="Helical" evidence="6">
    <location>
        <begin position="671"/>
        <end position="695"/>
    </location>
</feature>
<feature type="transmembrane region" description="Helical" evidence="6">
    <location>
        <begin position="757"/>
        <end position="777"/>
    </location>
</feature>
<feature type="transmembrane region" description="Helical" evidence="6">
    <location>
        <begin position="337"/>
        <end position="359"/>
    </location>
</feature>
<dbReference type="Proteomes" id="UP000474296">
    <property type="component" value="Unassembled WGS sequence"/>
</dbReference>
<dbReference type="RefSeq" id="WP_164031726.1">
    <property type="nucleotide sequence ID" value="NZ_JAABOQ010000003.1"/>
</dbReference>
<reference evidence="9 10" key="1">
    <citation type="submission" date="2020-01" db="EMBL/GenBank/DDBJ databases">
        <title>Spongiivirga citrea KCTC 32990T.</title>
        <authorList>
            <person name="Wang G."/>
        </authorList>
    </citation>
    <scope>NUCLEOTIDE SEQUENCE [LARGE SCALE GENOMIC DNA]</scope>
    <source>
        <strain evidence="9 10">KCTC 32990</strain>
    </source>
</reference>
<dbReference type="Pfam" id="PF02687">
    <property type="entry name" value="FtsX"/>
    <property type="match status" value="2"/>
</dbReference>
<dbReference type="PANTHER" id="PTHR30572">
    <property type="entry name" value="MEMBRANE COMPONENT OF TRANSPORTER-RELATED"/>
    <property type="match status" value="1"/>
</dbReference>
<dbReference type="InterPro" id="IPR025857">
    <property type="entry name" value="MacB_PCD"/>
</dbReference>
<feature type="transmembrane region" description="Helical" evidence="6">
    <location>
        <begin position="723"/>
        <end position="742"/>
    </location>
</feature>
<organism evidence="9 10">
    <name type="scientific">Spongiivirga citrea</name>
    <dbReference type="NCBI Taxonomy" id="1481457"/>
    <lineage>
        <taxon>Bacteria</taxon>
        <taxon>Pseudomonadati</taxon>
        <taxon>Bacteroidota</taxon>
        <taxon>Flavobacteriia</taxon>
        <taxon>Flavobacteriales</taxon>
        <taxon>Flavobacteriaceae</taxon>
        <taxon>Spongiivirga</taxon>
    </lineage>
</organism>
<feature type="transmembrane region" description="Helical" evidence="6">
    <location>
        <begin position="21"/>
        <end position="43"/>
    </location>
</feature>
<evidence type="ECO:0000313" key="9">
    <source>
        <dbReference type="EMBL" id="NER17339.1"/>
    </source>
</evidence>
<keyword evidence="10" id="KW-1185">Reference proteome</keyword>
<keyword evidence="5 6" id="KW-0472">Membrane</keyword>
<evidence type="ECO:0000259" key="8">
    <source>
        <dbReference type="Pfam" id="PF12704"/>
    </source>
</evidence>
<evidence type="ECO:0000313" key="10">
    <source>
        <dbReference type="Proteomes" id="UP000474296"/>
    </source>
</evidence>
<evidence type="ECO:0000256" key="1">
    <source>
        <dbReference type="ARBA" id="ARBA00004651"/>
    </source>
</evidence>
<evidence type="ECO:0000256" key="4">
    <source>
        <dbReference type="ARBA" id="ARBA00022989"/>
    </source>
</evidence>
<feature type="domain" description="ABC3 transporter permease C-terminal" evidence="7">
    <location>
        <begin position="288"/>
        <end position="404"/>
    </location>
</feature>
<evidence type="ECO:0000256" key="3">
    <source>
        <dbReference type="ARBA" id="ARBA00022692"/>
    </source>
</evidence>
<comment type="caution">
    <text evidence="9">The sequence shown here is derived from an EMBL/GenBank/DDBJ whole genome shotgun (WGS) entry which is preliminary data.</text>
</comment>
<evidence type="ECO:0000256" key="6">
    <source>
        <dbReference type="SAM" id="Phobius"/>
    </source>
</evidence>
<keyword evidence="3 6" id="KW-0812">Transmembrane</keyword>
<dbReference type="AlphaFoldDB" id="A0A6M0CNA8"/>
<feature type="domain" description="MacB-like periplasmic core" evidence="8">
    <location>
        <begin position="20"/>
        <end position="238"/>
    </location>
</feature>
<proteinExistence type="predicted"/>
<keyword evidence="2" id="KW-1003">Cell membrane</keyword>
<dbReference type="Pfam" id="PF12704">
    <property type="entry name" value="MacB_PCD"/>
    <property type="match status" value="1"/>
</dbReference>
<feature type="domain" description="ABC3 transporter permease C-terminal" evidence="7">
    <location>
        <begin position="674"/>
        <end position="787"/>
    </location>
</feature>
<feature type="transmembrane region" description="Helical" evidence="6">
    <location>
        <begin position="425"/>
        <end position="446"/>
    </location>
</feature>
<keyword evidence="4 6" id="KW-1133">Transmembrane helix</keyword>